<evidence type="ECO:0000256" key="2">
    <source>
        <dbReference type="ARBA" id="ARBA00022612"/>
    </source>
</evidence>
<comment type="subcellular location">
    <subcellularLocation>
        <location evidence="1">Virion</location>
    </subcellularLocation>
</comment>
<keyword evidence="2" id="KW-1188">Viral release from host cell</keyword>
<dbReference type="Proteomes" id="UP000673383">
    <property type="component" value="Unassembled WGS sequence"/>
</dbReference>
<proteinExistence type="predicted"/>
<dbReference type="Pfam" id="PF12236">
    <property type="entry name" value="Head-tail_con"/>
    <property type="match status" value="1"/>
</dbReference>
<comment type="caution">
    <text evidence="5">The sequence shown here is derived from an EMBL/GenBank/DDBJ whole genome shotgun (WGS) entry which is preliminary data.</text>
</comment>
<dbReference type="RefSeq" id="WP_209944669.1">
    <property type="nucleotide sequence ID" value="NZ_JAFICZ010000001.1"/>
</dbReference>
<evidence type="ECO:0000256" key="4">
    <source>
        <dbReference type="SAM" id="MobiDB-lite"/>
    </source>
</evidence>
<evidence type="ECO:0000256" key="1">
    <source>
        <dbReference type="ARBA" id="ARBA00004328"/>
    </source>
</evidence>
<evidence type="ECO:0000313" key="6">
    <source>
        <dbReference type="Proteomes" id="UP000673383"/>
    </source>
</evidence>
<organism evidence="5 6">
    <name type="scientific">Bradyrhizobium elkanii</name>
    <dbReference type="NCBI Taxonomy" id="29448"/>
    <lineage>
        <taxon>Bacteria</taxon>
        <taxon>Pseudomonadati</taxon>
        <taxon>Pseudomonadota</taxon>
        <taxon>Alphaproteobacteria</taxon>
        <taxon>Hyphomicrobiales</taxon>
        <taxon>Nitrobacteraceae</taxon>
        <taxon>Bradyrhizobium</taxon>
    </lineage>
</organism>
<reference evidence="5" key="1">
    <citation type="submission" date="2021-02" db="EMBL/GenBank/DDBJ databases">
        <title>Genomic Encyclopedia of Type Strains, Phase IV (KMG-V): Genome sequencing to study the core and pangenomes of soil and plant-associated prokaryotes.</title>
        <authorList>
            <person name="Whitman W."/>
        </authorList>
    </citation>
    <scope>NUCLEOTIDE SEQUENCE</scope>
    <source>
        <strain evidence="5">USDA 406</strain>
    </source>
</reference>
<protein>
    <recommendedName>
        <fullName evidence="7">Bacteriophage head to tail connecting protein</fullName>
    </recommendedName>
</protein>
<keyword evidence="3" id="KW-0231">Viral genome packaging</keyword>
<name>A0A8I1YAZ2_BRAEL</name>
<accession>A0A8I1YAZ2</accession>
<dbReference type="InterPro" id="IPR020991">
    <property type="entry name" value="Connector_podovirus"/>
</dbReference>
<evidence type="ECO:0008006" key="7">
    <source>
        <dbReference type="Google" id="ProtNLM"/>
    </source>
</evidence>
<evidence type="ECO:0000256" key="3">
    <source>
        <dbReference type="ARBA" id="ARBA00023219"/>
    </source>
</evidence>
<dbReference type="AlphaFoldDB" id="A0A8I1YAZ2"/>
<gene>
    <name evidence="5" type="ORF">JOH49_006376</name>
</gene>
<evidence type="ECO:0000313" key="5">
    <source>
        <dbReference type="EMBL" id="MBP1296623.1"/>
    </source>
</evidence>
<feature type="region of interest" description="Disordered" evidence="4">
    <location>
        <begin position="1"/>
        <end position="24"/>
    </location>
</feature>
<dbReference type="EMBL" id="JAFICZ010000001">
    <property type="protein sequence ID" value="MBP1296623.1"/>
    <property type="molecule type" value="Genomic_DNA"/>
</dbReference>
<sequence>MARRRYKTADADPQAGKSALEAHKKRHEKAWSDRDLWQKFYDDAYEFAIPYRRPSSRIGKAAETIERVFDGTAIESSFRAAGQLHADLFPPDFFKLGAGAISKISLSQDQLDKLNAELEAITTIVSAFFQTGEFDLASSEMCIDLLVGTGSLFPVEGDARTPVRFVCIPFDELAIEVDAYGKVVAIFWKSRLSRRAIKAAFKDGKFPAKFEDHLREKPDEEIEILQDFILDQDTGHWTFCVWLCDSESFVKEDEYKTQPLAVPRYHRVPGEPYGRGPILLALPTIKTLNKAVELTLKAAAIQMLGIWGYRPGAFNPDTVRLGPGEMWPMQSTGGVLGPDVSRLDASAGKVDLGNIITQELRLQVQSMLGDDKLPADGATPRSATEIMERMKRIQKNYMGAWARIVNEVIPVIVMRVMEILARRQIKGVPSIDIDALLVKIDVMSPITQAIKASAHQRIIEFIELVIAIKGQPMAAELIVKVDDALRKIGEDQLPRSLLTTKDEQKALEQKMQEAAIAVAAAQAQAGNKKAA</sequence>